<keyword evidence="2" id="KW-1133">Transmembrane helix</keyword>
<dbReference type="EMBL" id="JAQIZT010000012">
    <property type="protein sequence ID" value="KAJ6977946.1"/>
    <property type="molecule type" value="Genomic_DNA"/>
</dbReference>
<comment type="caution">
    <text evidence="3">The sequence shown here is derived from an EMBL/GenBank/DDBJ whole genome shotgun (WGS) entry which is preliminary data.</text>
</comment>
<feature type="transmembrane region" description="Helical" evidence="2">
    <location>
        <begin position="138"/>
        <end position="160"/>
    </location>
</feature>
<proteinExistence type="predicted"/>
<dbReference type="Proteomes" id="UP001164929">
    <property type="component" value="Chromosome 12"/>
</dbReference>
<sequence length="164" mass="18897">MSGAGSAVEHHHRHHVTLPKMERNPNRNPNQTDCCNPVKKPGPVSIDHVLLALRETKEERDVRIRTLFIYFDAANLGYLDYAQMKPACRGSKYLPGINMPKSCWKFVMQIVMEGLIIRILGGIWMIKKWSCKGSFKLLMLNIMAAFCLRSYGMLLLRLFLVYRD</sequence>
<protein>
    <submittedName>
        <fullName evidence="3">Uncharacterized protein</fullName>
    </submittedName>
</protein>
<keyword evidence="4" id="KW-1185">Reference proteome</keyword>
<feature type="region of interest" description="Disordered" evidence="1">
    <location>
        <begin position="1"/>
        <end position="37"/>
    </location>
</feature>
<reference evidence="3" key="1">
    <citation type="journal article" date="2023" name="Mol. Ecol. Resour.">
        <title>Chromosome-level genome assembly of a triploid poplar Populus alba 'Berolinensis'.</title>
        <authorList>
            <person name="Chen S."/>
            <person name="Yu Y."/>
            <person name="Wang X."/>
            <person name="Wang S."/>
            <person name="Zhang T."/>
            <person name="Zhou Y."/>
            <person name="He R."/>
            <person name="Meng N."/>
            <person name="Wang Y."/>
            <person name="Liu W."/>
            <person name="Liu Z."/>
            <person name="Liu J."/>
            <person name="Guo Q."/>
            <person name="Huang H."/>
            <person name="Sederoff R.R."/>
            <person name="Wang G."/>
            <person name="Qu G."/>
            <person name="Chen S."/>
        </authorList>
    </citation>
    <scope>NUCLEOTIDE SEQUENCE</scope>
    <source>
        <strain evidence="3">SC-2020</strain>
    </source>
</reference>
<keyword evidence="2" id="KW-0812">Transmembrane</keyword>
<keyword evidence="2" id="KW-0472">Membrane</keyword>
<dbReference type="AlphaFoldDB" id="A0AAD6Q3V3"/>
<evidence type="ECO:0000256" key="1">
    <source>
        <dbReference type="SAM" id="MobiDB-lite"/>
    </source>
</evidence>
<evidence type="ECO:0000313" key="4">
    <source>
        <dbReference type="Proteomes" id="UP001164929"/>
    </source>
</evidence>
<organism evidence="3 4">
    <name type="scientific">Populus alba x Populus x berolinensis</name>
    <dbReference type="NCBI Taxonomy" id="444605"/>
    <lineage>
        <taxon>Eukaryota</taxon>
        <taxon>Viridiplantae</taxon>
        <taxon>Streptophyta</taxon>
        <taxon>Embryophyta</taxon>
        <taxon>Tracheophyta</taxon>
        <taxon>Spermatophyta</taxon>
        <taxon>Magnoliopsida</taxon>
        <taxon>eudicotyledons</taxon>
        <taxon>Gunneridae</taxon>
        <taxon>Pentapetalae</taxon>
        <taxon>rosids</taxon>
        <taxon>fabids</taxon>
        <taxon>Malpighiales</taxon>
        <taxon>Salicaceae</taxon>
        <taxon>Saliceae</taxon>
        <taxon>Populus</taxon>
    </lineage>
</organism>
<gene>
    <name evidence="3" type="ORF">NC653_029750</name>
</gene>
<accession>A0AAD6Q3V3</accession>
<feature type="transmembrane region" description="Helical" evidence="2">
    <location>
        <begin position="106"/>
        <end position="126"/>
    </location>
</feature>
<evidence type="ECO:0000313" key="3">
    <source>
        <dbReference type="EMBL" id="KAJ6977946.1"/>
    </source>
</evidence>
<name>A0AAD6Q3V3_9ROSI</name>
<evidence type="ECO:0000256" key="2">
    <source>
        <dbReference type="SAM" id="Phobius"/>
    </source>
</evidence>